<evidence type="ECO:0000313" key="6">
    <source>
        <dbReference type="EMBL" id="CAE8635101.1"/>
    </source>
</evidence>
<feature type="coiled-coil region" evidence="4">
    <location>
        <begin position="552"/>
        <end position="605"/>
    </location>
</feature>
<dbReference type="PRINTS" id="PR00081">
    <property type="entry name" value="GDHRDH"/>
</dbReference>
<sequence>MPKEVVGENDDAVNSDLAVGALFNAKGKVVLVTGGGSGIGAMIASGFVQNGCRVYIASRKDISAYAAQLTQKGPGSCVAVSCDVSSYEQQQKLIDTIKQAEGKLHVLVNNSGTNYNAPLGKYAPDMFEKVMQLNTNALFALTQFATPLLEASSTAQDPGRVINISSVNGLQAPKLDTFAYSASKAAVVMLSKHLAGALGPRHITANCICPGPFMSRMMRGTVQAAGEDLVAGGTALNRMGLPADIAGACLFLSSQAGAYVTGTEFALDGGSLGARAPDDLRTYKEIPIKLHQASLPPLKHLRHLGITDMMIFPSLGQFFAAVNSNTIQACGLPEVYKTYTCEVVCNLRGHQSKVSAPAALKPQVTSQEVSSAKRAGHCGPEVRSVCWSADDSRLVSTVLPSGPVMLFLGLQRYEYDIIKEGRRISEWAQKGTSFSCVIAYTNTSPDGTTQTNTMYVAGSDKMLKEAALAPFTRALFAGVAEPVPGPLRCYNFPLNGDYVEYQAHSAPVSRIRITWDEQYLFSTGDDGCLCIFDLKKTALGYADEILVTRAFLDDKQAVLLDLERQVEELTSRIDFQLRHRDGYHKEKMAELQEKYSEEIETERRKFEVQLLGCPCLLQLSLVFVFSKLELTSAAASSDVAAAQSPVNSGLPGFALAAACVYGCGVEAAVFPPDANAVDSLSEEDRLGRAACEQRFRETDFAEEGFKSLWLSPANTTAFIDCLYKLRTRWRHQQKEVFAGGVHYPTLVTAHHTSPPVSTSGARWCWLDTLGVERNGLDPANCCDKSHGSRGFEACWDDYFSYELCCLGDVNLGELPHFFVAPAMDINVGNAMRQLGTFDLGQSYALQTLCRPGDVVLDIGANLGGFTVPLAERVGIQGEVHAFEPFRKVFQHLNANVALNGLSNVFTHNVALGTDNKVLEIFSPDLTTWNFPSAIRVDDQYSREKASLDANLKYEQRREKVYVRPLDSFEFGGPVRLIKIDVEFMELQVILGARETIKRDRPLMWVENEPYFDEPPNTEFVDTMYREFGYVCKPVARLELLCAPGKKVKAGEAPEHEDGVVPNGFKRVFKHLTGEYRDLHLWKVLSEVDAKFAHEFPI</sequence>
<evidence type="ECO:0000256" key="1">
    <source>
        <dbReference type="ARBA" id="ARBA00006484"/>
    </source>
</evidence>
<dbReference type="Pfam" id="PF00400">
    <property type="entry name" value="WD40"/>
    <property type="match status" value="1"/>
</dbReference>
<keyword evidence="7" id="KW-1185">Reference proteome</keyword>
<gene>
    <name evidence="6" type="ORF">PGLA1383_LOCUS50709</name>
</gene>
<dbReference type="Pfam" id="PF05050">
    <property type="entry name" value="Methyltransf_21"/>
    <property type="match status" value="1"/>
</dbReference>
<dbReference type="EMBL" id="CAJNNV010031241">
    <property type="protein sequence ID" value="CAE8635101.1"/>
    <property type="molecule type" value="Genomic_DNA"/>
</dbReference>
<dbReference type="SMART" id="SM00822">
    <property type="entry name" value="PKS_KR"/>
    <property type="match status" value="1"/>
</dbReference>
<dbReference type="InterPro" id="IPR036291">
    <property type="entry name" value="NAD(P)-bd_dom_sf"/>
</dbReference>
<keyword evidence="4" id="KW-0175">Coiled coil</keyword>
<keyword evidence="3" id="KW-0560">Oxidoreductase</keyword>
<dbReference type="GO" id="GO:0016491">
    <property type="term" value="F:oxidoreductase activity"/>
    <property type="evidence" value="ECO:0007669"/>
    <property type="project" value="UniProtKB-KW"/>
</dbReference>
<name>A0A813HBV5_POLGL</name>
<evidence type="ECO:0000259" key="5">
    <source>
        <dbReference type="SMART" id="SM00822"/>
    </source>
</evidence>
<dbReference type="Proteomes" id="UP000654075">
    <property type="component" value="Unassembled WGS sequence"/>
</dbReference>
<dbReference type="PRINTS" id="PR00080">
    <property type="entry name" value="SDRFAMILY"/>
</dbReference>
<evidence type="ECO:0000256" key="3">
    <source>
        <dbReference type="ARBA" id="ARBA00023002"/>
    </source>
</evidence>
<evidence type="ECO:0000256" key="2">
    <source>
        <dbReference type="ARBA" id="ARBA00022857"/>
    </source>
</evidence>
<dbReference type="SMART" id="SM00320">
    <property type="entry name" value="WD40"/>
    <property type="match status" value="2"/>
</dbReference>
<dbReference type="InterPro" id="IPR001680">
    <property type="entry name" value="WD40_rpt"/>
</dbReference>
<dbReference type="AlphaFoldDB" id="A0A813HBV5"/>
<accession>A0A813HBV5</accession>
<keyword evidence="2" id="KW-0521">NADP</keyword>
<dbReference type="PANTHER" id="PTHR43618:SF17">
    <property type="entry name" value="RHAMNOLIPIDS BIOSYNTHESIS 3-OXOACYL-[ACYL-CARRIER-PROTEIN] REDUCTASE"/>
    <property type="match status" value="1"/>
</dbReference>
<dbReference type="CDD" id="cd02440">
    <property type="entry name" value="AdoMet_MTases"/>
    <property type="match status" value="1"/>
</dbReference>
<dbReference type="NCBIfam" id="TIGR01444">
    <property type="entry name" value="fkbM_fam"/>
    <property type="match status" value="1"/>
</dbReference>
<dbReference type="InterPro" id="IPR036322">
    <property type="entry name" value="WD40_repeat_dom_sf"/>
</dbReference>
<dbReference type="PANTHER" id="PTHR43618">
    <property type="entry name" value="7-ALPHA-HYDROXYSTEROID DEHYDROGENASE"/>
    <property type="match status" value="1"/>
</dbReference>
<dbReference type="Gene3D" id="3.40.50.150">
    <property type="entry name" value="Vaccinia Virus protein VP39"/>
    <property type="match status" value="1"/>
</dbReference>
<evidence type="ECO:0000256" key="4">
    <source>
        <dbReference type="SAM" id="Coils"/>
    </source>
</evidence>
<dbReference type="OrthoDB" id="5835829at2759"/>
<dbReference type="Gene3D" id="2.130.10.10">
    <property type="entry name" value="YVTN repeat-like/Quinoprotein amine dehydrogenase"/>
    <property type="match status" value="1"/>
</dbReference>
<reference evidence="6" key="1">
    <citation type="submission" date="2021-02" db="EMBL/GenBank/DDBJ databases">
        <authorList>
            <person name="Dougan E. K."/>
            <person name="Rhodes N."/>
            <person name="Thang M."/>
            <person name="Chan C."/>
        </authorList>
    </citation>
    <scope>NUCLEOTIDE SEQUENCE</scope>
</reference>
<dbReference type="InterPro" id="IPR002347">
    <property type="entry name" value="SDR_fam"/>
</dbReference>
<dbReference type="InterPro" id="IPR006342">
    <property type="entry name" value="FkbM_mtfrase"/>
</dbReference>
<dbReference type="SUPFAM" id="SSF50978">
    <property type="entry name" value="WD40 repeat-like"/>
    <property type="match status" value="1"/>
</dbReference>
<proteinExistence type="inferred from homology"/>
<comment type="caution">
    <text evidence="6">The sequence shown here is derived from an EMBL/GenBank/DDBJ whole genome shotgun (WGS) entry which is preliminary data.</text>
</comment>
<dbReference type="Gene3D" id="3.40.50.720">
    <property type="entry name" value="NAD(P)-binding Rossmann-like Domain"/>
    <property type="match status" value="1"/>
</dbReference>
<dbReference type="InterPro" id="IPR020904">
    <property type="entry name" value="Sc_DH/Rdtase_CS"/>
</dbReference>
<dbReference type="InterPro" id="IPR057326">
    <property type="entry name" value="KR_dom"/>
</dbReference>
<dbReference type="InterPro" id="IPR015943">
    <property type="entry name" value="WD40/YVTN_repeat-like_dom_sf"/>
</dbReference>
<protein>
    <recommendedName>
        <fullName evidence="5">Ketoreductase domain-containing protein</fullName>
    </recommendedName>
</protein>
<evidence type="ECO:0000313" key="7">
    <source>
        <dbReference type="Proteomes" id="UP000654075"/>
    </source>
</evidence>
<feature type="domain" description="Ketoreductase" evidence="5">
    <location>
        <begin position="28"/>
        <end position="203"/>
    </location>
</feature>
<dbReference type="InterPro" id="IPR029063">
    <property type="entry name" value="SAM-dependent_MTases_sf"/>
</dbReference>
<dbReference type="InterPro" id="IPR052178">
    <property type="entry name" value="Sec_Metab_Biosynth_SDR"/>
</dbReference>
<dbReference type="SUPFAM" id="SSF53335">
    <property type="entry name" value="S-adenosyl-L-methionine-dependent methyltransferases"/>
    <property type="match status" value="1"/>
</dbReference>
<dbReference type="SUPFAM" id="SSF51735">
    <property type="entry name" value="NAD(P)-binding Rossmann-fold domains"/>
    <property type="match status" value="1"/>
</dbReference>
<comment type="similarity">
    <text evidence="1">Belongs to the short-chain dehydrogenases/reductases (SDR) family.</text>
</comment>
<dbReference type="Pfam" id="PF13561">
    <property type="entry name" value="adh_short_C2"/>
    <property type="match status" value="1"/>
</dbReference>
<dbReference type="FunFam" id="3.40.50.720:FF:000084">
    <property type="entry name" value="Short-chain dehydrogenase reductase"/>
    <property type="match status" value="1"/>
</dbReference>
<organism evidence="6 7">
    <name type="scientific">Polarella glacialis</name>
    <name type="common">Dinoflagellate</name>
    <dbReference type="NCBI Taxonomy" id="89957"/>
    <lineage>
        <taxon>Eukaryota</taxon>
        <taxon>Sar</taxon>
        <taxon>Alveolata</taxon>
        <taxon>Dinophyceae</taxon>
        <taxon>Suessiales</taxon>
        <taxon>Suessiaceae</taxon>
        <taxon>Polarella</taxon>
    </lineage>
</organism>
<dbReference type="PROSITE" id="PS00061">
    <property type="entry name" value="ADH_SHORT"/>
    <property type="match status" value="1"/>
</dbReference>